<dbReference type="GO" id="GO:0006526">
    <property type="term" value="P:L-arginine biosynthetic process"/>
    <property type="evidence" value="ECO:0007669"/>
    <property type="project" value="TreeGrafter"/>
</dbReference>
<dbReference type="EMBL" id="PKGU01000004">
    <property type="protein sequence ID" value="PKZ14680.1"/>
    <property type="molecule type" value="Genomic_DNA"/>
</dbReference>
<dbReference type="SUPFAM" id="SSF55031">
    <property type="entry name" value="Bacterial exopeptidase dimerisation domain"/>
    <property type="match status" value="1"/>
</dbReference>
<dbReference type="PANTHER" id="PTHR43808">
    <property type="entry name" value="ACETYLORNITHINE DEACETYLASE"/>
    <property type="match status" value="1"/>
</dbReference>
<dbReference type="Pfam" id="PF01546">
    <property type="entry name" value="Peptidase_M20"/>
    <property type="match status" value="1"/>
</dbReference>
<protein>
    <recommendedName>
        <fullName evidence="5">Succinyl-diaminopimelate desuccinylase</fullName>
        <ecNumber evidence="5">3.5.1.18</ecNumber>
    </recommendedName>
</protein>
<evidence type="ECO:0000256" key="3">
    <source>
        <dbReference type="ARBA" id="ARBA00022801"/>
    </source>
</evidence>
<organism evidence="7 8">
    <name type="scientific">Alloscardovia omnicolens</name>
    <dbReference type="NCBI Taxonomy" id="419015"/>
    <lineage>
        <taxon>Bacteria</taxon>
        <taxon>Bacillati</taxon>
        <taxon>Actinomycetota</taxon>
        <taxon>Actinomycetes</taxon>
        <taxon>Bifidobacteriales</taxon>
        <taxon>Bifidobacteriaceae</taxon>
        <taxon>Alloscardovia</taxon>
    </lineage>
</organism>
<dbReference type="GO" id="GO:0046872">
    <property type="term" value="F:metal ion binding"/>
    <property type="evidence" value="ECO:0007669"/>
    <property type="project" value="UniProtKB-KW"/>
</dbReference>
<dbReference type="RefSeq" id="WP_049216531.1">
    <property type="nucleotide sequence ID" value="NZ_JBIPJW010000034.1"/>
</dbReference>
<evidence type="ECO:0000313" key="8">
    <source>
        <dbReference type="Proteomes" id="UP000242263"/>
    </source>
</evidence>
<dbReference type="AlphaFoldDB" id="A0A2I1M3H8"/>
<dbReference type="GO" id="GO:0009089">
    <property type="term" value="P:lysine biosynthetic process via diaminopimelate"/>
    <property type="evidence" value="ECO:0007669"/>
    <property type="project" value="UniProtKB-UniRule"/>
</dbReference>
<evidence type="ECO:0000256" key="5">
    <source>
        <dbReference type="NCBIfam" id="TIGR01900"/>
    </source>
</evidence>
<proteinExistence type="predicted"/>
<dbReference type="InterPro" id="IPR010174">
    <property type="entry name" value="Succinyl-DAP_deSuclase_DapE"/>
</dbReference>
<dbReference type="InterPro" id="IPR011650">
    <property type="entry name" value="Peptidase_M20_dimer"/>
</dbReference>
<name>A0A2I1M3H8_9BIFI</name>
<comment type="cofactor">
    <cofactor evidence="1">
        <name>Zn(2+)</name>
        <dbReference type="ChEBI" id="CHEBI:29105"/>
    </cofactor>
</comment>
<dbReference type="NCBIfam" id="TIGR01900">
    <property type="entry name" value="dapE-gram_pos"/>
    <property type="match status" value="1"/>
</dbReference>
<keyword evidence="4" id="KW-0862">Zinc</keyword>
<keyword evidence="2" id="KW-0479">Metal-binding</keyword>
<dbReference type="Proteomes" id="UP000242263">
    <property type="component" value="Unassembled WGS sequence"/>
</dbReference>
<dbReference type="Pfam" id="PF07687">
    <property type="entry name" value="M20_dimer"/>
    <property type="match status" value="1"/>
</dbReference>
<dbReference type="PROSITE" id="PS00758">
    <property type="entry name" value="ARGE_DAPE_CPG2_1"/>
    <property type="match status" value="1"/>
</dbReference>
<dbReference type="GO" id="GO:0009014">
    <property type="term" value="F:succinyl-diaminopimelate desuccinylase activity"/>
    <property type="evidence" value="ECO:0007669"/>
    <property type="project" value="UniProtKB-UniRule"/>
</dbReference>
<evidence type="ECO:0000313" key="7">
    <source>
        <dbReference type="EMBL" id="PKZ14680.1"/>
    </source>
</evidence>
<dbReference type="SUPFAM" id="SSF53187">
    <property type="entry name" value="Zn-dependent exopeptidases"/>
    <property type="match status" value="1"/>
</dbReference>
<dbReference type="GO" id="GO:0008777">
    <property type="term" value="F:acetylornithine deacetylase activity"/>
    <property type="evidence" value="ECO:0007669"/>
    <property type="project" value="TreeGrafter"/>
</dbReference>
<dbReference type="Gene3D" id="3.30.70.360">
    <property type="match status" value="1"/>
</dbReference>
<dbReference type="InterPro" id="IPR036264">
    <property type="entry name" value="Bact_exopeptidase_dim_dom"/>
</dbReference>
<dbReference type="InterPro" id="IPR050072">
    <property type="entry name" value="Peptidase_M20A"/>
</dbReference>
<dbReference type="InterPro" id="IPR002933">
    <property type="entry name" value="Peptidase_M20"/>
</dbReference>
<dbReference type="EC" id="3.5.1.18" evidence="5"/>
<evidence type="ECO:0000259" key="6">
    <source>
        <dbReference type="Pfam" id="PF07687"/>
    </source>
</evidence>
<evidence type="ECO:0000256" key="2">
    <source>
        <dbReference type="ARBA" id="ARBA00022723"/>
    </source>
</evidence>
<dbReference type="PANTHER" id="PTHR43808:SF31">
    <property type="entry name" value="N-ACETYL-L-CITRULLINE DEACETYLASE"/>
    <property type="match status" value="1"/>
</dbReference>
<evidence type="ECO:0000256" key="4">
    <source>
        <dbReference type="ARBA" id="ARBA00022833"/>
    </source>
</evidence>
<sequence>MTALDITENITQLDPTRLHALFERIMRIYSVSDEESALADALEEYLRGYVHLEVHRHEDTVVASTHFGKAERVLLVGHIDVVPVIDNFPPQILQPGDARIREDVARDYPQSPVMWGRGATDMKASDAVFAYLAGVLDSADKLRCDVTYVFYDHEEVQAEKNGLGHVLAAHPEWVQGDFAIIGEPTSGLIEGGCNGTMRFDVLTHGVAAHSARAWMGDNAIHHAARVLTLLSEYEPATISVDGLDYREGLNATMIEGGEGTNIIPQHCRVHVNYRFAPDKTIQQAKALLMGEGCATASGVGVGPVRADGGLFEGFDIDMKDESAGARPGLQHPLVQSLVSLVRDATGEQPRAKFGWTDVARFSSLGIPAVNLGAGDALLAHKSDEQVALDAVTEYAQLLETWLRATPVVN</sequence>
<dbReference type="InterPro" id="IPR001261">
    <property type="entry name" value="ArgE/DapE_CS"/>
</dbReference>
<gene>
    <name evidence="7" type="ORF">CYJ32_07045</name>
</gene>
<reference evidence="7 8" key="1">
    <citation type="submission" date="2017-12" db="EMBL/GenBank/DDBJ databases">
        <title>Phylogenetic diversity of female urinary microbiome.</title>
        <authorList>
            <person name="Thomas-White K."/>
            <person name="Wolfe A.J."/>
        </authorList>
    </citation>
    <scope>NUCLEOTIDE SEQUENCE [LARGE SCALE GENOMIC DNA]</scope>
    <source>
        <strain evidence="7 8">UMB0064</strain>
    </source>
</reference>
<comment type="caution">
    <text evidence="7">The sequence shown here is derived from an EMBL/GenBank/DDBJ whole genome shotgun (WGS) entry which is preliminary data.</text>
</comment>
<evidence type="ECO:0000256" key="1">
    <source>
        <dbReference type="ARBA" id="ARBA00001947"/>
    </source>
</evidence>
<dbReference type="Gene3D" id="3.40.630.10">
    <property type="entry name" value="Zn peptidases"/>
    <property type="match status" value="1"/>
</dbReference>
<keyword evidence="3" id="KW-0378">Hydrolase</keyword>
<accession>A0A2I1M3H8</accession>
<feature type="domain" description="Peptidase M20 dimerisation" evidence="6">
    <location>
        <begin position="195"/>
        <end position="287"/>
    </location>
</feature>